<dbReference type="RefSeq" id="WP_301329341.1">
    <property type="nucleotide sequence ID" value="NZ_JAMTCK010000020.1"/>
</dbReference>
<evidence type="ECO:0000256" key="1">
    <source>
        <dbReference type="SAM" id="MobiDB-lite"/>
    </source>
</evidence>
<comment type="caution">
    <text evidence="2">The sequence shown here is derived from an EMBL/GenBank/DDBJ whole genome shotgun (WGS) entry which is preliminary data.</text>
</comment>
<dbReference type="AlphaFoldDB" id="A0AAE3GPC1"/>
<name>A0AAE3GPC1_9PSEU</name>
<keyword evidence="3" id="KW-1185">Reference proteome</keyword>
<proteinExistence type="predicted"/>
<organism evidence="2 3">
    <name type="scientific">Goodfellowiella coeruleoviolacea</name>
    <dbReference type="NCBI Taxonomy" id="334858"/>
    <lineage>
        <taxon>Bacteria</taxon>
        <taxon>Bacillati</taxon>
        <taxon>Actinomycetota</taxon>
        <taxon>Actinomycetes</taxon>
        <taxon>Pseudonocardiales</taxon>
        <taxon>Pseudonocardiaceae</taxon>
        <taxon>Goodfellowiella</taxon>
    </lineage>
</organism>
<gene>
    <name evidence="2" type="ORF">LX83_006594</name>
</gene>
<feature type="compositionally biased region" description="Basic and acidic residues" evidence="1">
    <location>
        <begin position="7"/>
        <end position="23"/>
    </location>
</feature>
<evidence type="ECO:0000313" key="3">
    <source>
        <dbReference type="Proteomes" id="UP001206128"/>
    </source>
</evidence>
<dbReference type="Proteomes" id="UP001206128">
    <property type="component" value="Unassembled WGS sequence"/>
</dbReference>
<feature type="region of interest" description="Disordered" evidence="1">
    <location>
        <begin position="1"/>
        <end position="42"/>
    </location>
</feature>
<reference evidence="2" key="1">
    <citation type="submission" date="2022-06" db="EMBL/GenBank/DDBJ databases">
        <title>Genomic Encyclopedia of Archaeal and Bacterial Type Strains, Phase II (KMG-II): from individual species to whole genera.</title>
        <authorList>
            <person name="Goeker M."/>
        </authorList>
    </citation>
    <scope>NUCLEOTIDE SEQUENCE</scope>
    <source>
        <strain evidence="2">DSM 43935</strain>
    </source>
</reference>
<protein>
    <submittedName>
        <fullName evidence="2">Uncharacterized protein</fullName>
    </submittedName>
</protein>
<sequence length="42" mass="4711">MAEGDEKDEKKGDKHDVHEDRATGKTPGDINPSDWHPENNPL</sequence>
<accession>A0AAE3GPC1</accession>
<evidence type="ECO:0000313" key="2">
    <source>
        <dbReference type="EMBL" id="MCP2169708.1"/>
    </source>
</evidence>
<dbReference type="EMBL" id="JAMTCK010000020">
    <property type="protein sequence ID" value="MCP2169708.1"/>
    <property type="molecule type" value="Genomic_DNA"/>
</dbReference>